<evidence type="ECO:0000256" key="2">
    <source>
        <dbReference type="SAM" id="Phobius"/>
    </source>
</evidence>
<dbReference type="SUPFAM" id="SSF117281">
    <property type="entry name" value="Kelch motif"/>
    <property type="match status" value="1"/>
</dbReference>
<dbReference type="Gene3D" id="1.20.5.510">
    <property type="entry name" value="Single helix bin"/>
    <property type="match status" value="1"/>
</dbReference>
<accession>A0A5J5FC01</accession>
<comment type="caution">
    <text evidence="4">The sequence shown here is derived from an EMBL/GenBank/DDBJ whole genome shotgun (WGS) entry which is preliminary data.</text>
</comment>
<evidence type="ECO:0008006" key="6">
    <source>
        <dbReference type="Google" id="ProtNLM"/>
    </source>
</evidence>
<dbReference type="InParanoid" id="A0A5J5FC01"/>
<dbReference type="Gene3D" id="2.120.10.80">
    <property type="entry name" value="Kelch-type beta propeller"/>
    <property type="match status" value="1"/>
</dbReference>
<evidence type="ECO:0000313" key="5">
    <source>
        <dbReference type="Proteomes" id="UP000326924"/>
    </source>
</evidence>
<sequence length="527" mass="56588">MRRFLSFLLLFSCWTAVLCDVLKDLSGGFCRSWRFATNISNRKFRMMDLDGGLIPGDLNSTHNYMIEIDLSQDQDLTNGASYPMSLVDKAVPIIKDQAWWPNQDGSKIFLYGGRGASNTQVDDGIWEYHTQTNTWHRQPVGSRPIRLAGGAYANAPAIQAAYWIGGYQSSDTTPEITDDKKIYPSGMMMLNTTTNEIRNITTPFGSTQGGAVVFLPTPGMGSLVYIGGEVVKTGTSSAGTPRPMSSVWVFDVASETWFEQDVVGDALARQEFCAVSASDGNGGWHLYIMGGADYNKHVVTSEISMLAVPSFKWYSTGTWFTPRMSINCEIVGKQLLAVGGRLALANGAEAGCYGTPVLNWDLNQRATVSTWDSSEPTYSPAASIVSDTSATPTPSKWAGALKEVFFPSKASASGSSATGTATGTAAAAAKSSSNTAAIAGGVAAGVVVLIALGVGIFFYRRRHQQQKPKEGNVASTESLREPMYCKAELSNERDPQEMDGLGQKSTGFVPAPPPQEMEVPLPMQPSG</sequence>
<keyword evidence="5" id="KW-1185">Reference proteome</keyword>
<feature type="chain" id="PRO_5023895769" description="Kelch repeat protein" evidence="3">
    <location>
        <begin position="20"/>
        <end position="527"/>
    </location>
</feature>
<dbReference type="AlphaFoldDB" id="A0A5J5FC01"/>
<dbReference type="Proteomes" id="UP000326924">
    <property type="component" value="Unassembled WGS sequence"/>
</dbReference>
<gene>
    <name evidence="4" type="ORF">FN846DRAFT_926013</name>
</gene>
<proteinExistence type="predicted"/>
<feature type="region of interest" description="Disordered" evidence="1">
    <location>
        <begin position="465"/>
        <end position="527"/>
    </location>
</feature>
<feature type="signal peptide" evidence="3">
    <location>
        <begin position="1"/>
        <end position="19"/>
    </location>
</feature>
<organism evidence="4 5">
    <name type="scientific">Sphaerosporella brunnea</name>
    <dbReference type="NCBI Taxonomy" id="1250544"/>
    <lineage>
        <taxon>Eukaryota</taxon>
        <taxon>Fungi</taxon>
        <taxon>Dikarya</taxon>
        <taxon>Ascomycota</taxon>
        <taxon>Pezizomycotina</taxon>
        <taxon>Pezizomycetes</taxon>
        <taxon>Pezizales</taxon>
        <taxon>Pyronemataceae</taxon>
        <taxon>Sphaerosporella</taxon>
    </lineage>
</organism>
<keyword evidence="3" id="KW-0732">Signal</keyword>
<protein>
    <recommendedName>
        <fullName evidence="6">Kelch repeat protein</fullName>
    </recommendedName>
</protein>
<keyword evidence="2" id="KW-0472">Membrane</keyword>
<dbReference type="Pfam" id="PF24681">
    <property type="entry name" value="Kelch_KLHDC2_KLHL20_DRC7"/>
    <property type="match status" value="1"/>
</dbReference>
<evidence type="ECO:0000256" key="1">
    <source>
        <dbReference type="SAM" id="MobiDB-lite"/>
    </source>
</evidence>
<evidence type="ECO:0000256" key="3">
    <source>
        <dbReference type="SAM" id="SignalP"/>
    </source>
</evidence>
<evidence type="ECO:0000313" key="4">
    <source>
        <dbReference type="EMBL" id="KAA8914640.1"/>
    </source>
</evidence>
<feature type="transmembrane region" description="Helical" evidence="2">
    <location>
        <begin position="436"/>
        <end position="459"/>
    </location>
</feature>
<reference evidence="4 5" key="1">
    <citation type="submission" date="2019-09" db="EMBL/GenBank/DDBJ databases">
        <title>Draft genome of the ectomycorrhizal ascomycete Sphaerosporella brunnea.</title>
        <authorList>
            <consortium name="DOE Joint Genome Institute"/>
            <person name="Benucci G.M."/>
            <person name="Marozzi G."/>
            <person name="Antonielli L."/>
            <person name="Sanchez S."/>
            <person name="Marco P."/>
            <person name="Wang X."/>
            <person name="Falini L.B."/>
            <person name="Barry K."/>
            <person name="Haridas S."/>
            <person name="Lipzen A."/>
            <person name="Labutti K."/>
            <person name="Grigoriev I.V."/>
            <person name="Murat C."/>
            <person name="Martin F."/>
            <person name="Albertini E."/>
            <person name="Donnini D."/>
            <person name="Bonito G."/>
        </authorList>
    </citation>
    <scope>NUCLEOTIDE SEQUENCE [LARGE SCALE GENOMIC DNA]</scope>
    <source>
        <strain evidence="4 5">Sb_GMNB300</strain>
    </source>
</reference>
<dbReference type="OrthoDB" id="10251809at2759"/>
<dbReference type="InterPro" id="IPR015915">
    <property type="entry name" value="Kelch-typ_b-propeller"/>
</dbReference>
<dbReference type="EMBL" id="VXIS01000004">
    <property type="protein sequence ID" value="KAA8914640.1"/>
    <property type="molecule type" value="Genomic_DNA"/>
</dbReference>
<keyword evidence="2" id="KW-1133">Transmembrane helix</keyword>
<keyword evidence="2" id="KW-0812">Transmembrane</keyword>
<name>A0A5J5FC01_9PEZI</name>